<comment type="caution">
    <text evidence="1">The sequence shown here is derived from an EMBL/GenBank/DDBJ whole genome shotgun (WGS) entry which is preliminary data.</text>
</comment>
<accession>A0A6G4QT10</accession>
<evidence type="ECO:0000313" key="1">
    <source>
        <dbReference type="EMBL" id="NGM48579.1"/>
    </source>
</evidence>
<name>A0A6G4QT10_9CAUL</name>
<evidence type="ECO:0008006" key="2">
    <source>
        <dbReference type="Google" id="ProtNLM"/>
    </source>
</evidence>
<reference evidence="1" key="1">
    <citation type="submission" date="2020-02" db="EMBL/GenBank/DDBJ databases">
        <authorList>
            <person name="Gao J."/>
            <person name="Sun J."/>
        </authorList>
    </citation>
    <scope>NUCLEOTIDE SEQUENCE</scope>
    <source>
        <strain evidence="1">602-2</strain>
    </source>
</reference>
<dbReference type="EMBL" id="JAAKGT010000001">
    <property type="protein sequence ID" value="NGM48579.1"/>
    <property type="molecule type" value="Genomic_DNA"/>
</dbReference>
<organism evidence="1">
    <name type="scientific">Caulobacter sp. 602-2</name>
    <dbReference type="NCBI Taxonomy" id="2710887"/>
    <lineage>
        <taxon>Bacteria</taxon>
        <taxon>Pseudomonadati</taxon>
        <taxon>Pseudomonadota</taxon>
        <taxon>Alphaproteobacteria</taxon>
        <taxon>Caulobacterales</taxon>
        <taxon>Caulobacteraceae</taxon>
        <taxon>Caulobacter</taxon>
    </lineage>
</organism>
<dbReference type="RefSeq" id="WP_165255923.1">
    <property type="nucleotide sequence ID" value="NZ_JAAKGT010000001.1"/>
</dbReference>
<gene>
    <name evidence="1" type="ORF">G5B46_03050</name>
</gene>
<proteinExistence type="predicted"/>
<dbReference type="AlphaFoldDB" id="A0A6G4QT10"/>
<sequence>MRTIEVNQTEAGWEVTCDHQVVFTDSLEQRSFQAALDYGSRLFDEGVRAEIVLHRLEA</sequence>
<protein>
    <recommendedName>
        <fullName evidence="2">DUF2188 domain-containing protein</fullName>
    </recommendedName>
</protein>